<evidence type="ECO:0000313" key="1">
    <source>
        <dbReference type="EMBL" id="TCS36952.1"/>
    </source>
</evidence>
<dbReference type="Proteomes" id="UP000295382">
    <property type="component" value="Unassembled WGS sequence"/>
</dbReference>
<protein>
    <submittedName>
        <fullName evidence="1">Uncharacterized protein</fullName>
    </submittedName>
</protein>
<comment type="caution">
    <text evidence="1">The sequence shown here is derived from an EMBL/GenBank/DDBJ whole genome shotgun (WGS) entry which is preliminary data.</text>
</comment>
<dbReference type="RefSeq" id="WP_132258670.1">
    <property type="nucleotide sequence ID" value="NZ_SLZQ01000005.1"/>
</dbReference>
<sequence>MTGEADGKRKDDQQDEFKERPWIVLTTSYDVEAWTDQFNRDLQQVVSKPQANRHGICFRLGHGGEIFLHTDPEGEVILDVTPEAEWVTPVIVAATGCNPPSSQIWALPGTKLTQLLLGLSSLIESSRVVIDHDFRIRKRLW</sequence>
<proteinExistence type="predicted"/>
<reference evidence="1 2" key="1">
    <citation type="submission" date="2019-03" db="EMBL/GenBank/DDBJ databases">
        <title>Genomic Encyclopedia of Type Strains, Phase IV (KMG-IV): sequencing the most valuable type-strain genomes for metagenomic binning, comparative biology and taxonomic classification.</title>
        <authorList>
            <person name="Goeker M."/>
        </authorList>
    </citation>
    <scope>NUCLEOTIDE SEQUENCE [LARGE SCALE GENOMIC DNA]</scope>
    <source>
        <strain evidence="1 2">DSM 7445</strain>
    </source>
</reference>
<organism evidence="1 2">
    <name type="scientific">Paucimonas lemoignei</name>
    <name type="common">Pseudomonas lemoignei</name>
    <dbReference type="NCBI Taxonomy" id="29443"/>
    <lineage>
        <taxon>Bacteria</taxon>
        <taxon>Pseudomonadati</taxon>
        <taxon>Pseudomonadota</taxon>
        <taxon>Betaproteobacteria</taxon>
        <taxon>Burkholderiales</taxon>
        <taxon>Burkholderiaceae</taxon>
        <taxon>Paucimonas</taxon>
    </lineage>
</organism>
<dbReference type="AlphaFoldDB" id="A0A4R3HV10"/>
<gene>
    <name evidence="1" type="ORF">EDC30_105174</name>
</gene>
<evidence type="ECO:0000313" key="2">
    <source>
        <dbReference type="Proteomes" id="UP000295382"/>
    </source>
</evidence>
<keyword evidence="2" id="KW-1185">Reference proteome</keyword>
<accession>A0A4R3HV10</accession>
<dbReference type="OrthoDB" id="8703557at2"/>
<name>A0A4R3HV10_PAULE</name>
<dbReference type="EMBL" id="SLZQ01000005">
    <property type="protein sequence ID" value="TCS36952.1"/>
    <property type="molecule type" value="Genomic_DNA"/>
</dbReference>